<dbReference type="PANTHER" id="PTHR32470">
    <property type="entry name" value="ADH DEHYDROGENASE [UBIQUINONE] 1 ALPHA SUBCOMPLEX ASSEMBLY FACTOR 2"/>
    <property type="match status" value="1"/>
</dbReference>
<dbReference type="AlphaFoldDB" id="A0A1E4SX11"/>
<dbReference type="Proteomes" id="UP000094801">
    <property type="component" value="Unassembled WGS sequence"/>
</dbReference>
<gene>
    <name evidence="3" type="ORF">CANARDRAFT_9023</name>
</gene>
<dbReference type="EMBL" id="KV453859">
    <property type="protein sequence ID" value="ODV84026.1"/>
    <property type="molecule type" value="Genomic_DNA"/>
</dbReference>
<dbReference type="Pfam" id="PF05071">
    <property type="entry name" value="NDUFA12"/>
    <property type="match status" value="1"/>
</dbReference>
<dbReference type="GO" id="GO:0045271">
    <property type="term" value="C:respiratory chain complex I"/>
    <property type="evidence" value="ECO:0007669"/>
    <property type="project" value="InterPro"/>
</dbReference>
<keyword evidence="2" id="KW-0175">Coiled coil</keyword>
<dbReference type="GO" id="GO:0005739">
    <property type="term" value="C:mitochondrion"/>
    <property type="evidence" value="ECO:0007669"/>
    <property type="project" value="TreeGrafter"/>
</dbReference>
<feature type="coiled-coil region" evidence="2">
    <location>
        <begin position="94"/>
        <end position="121"/>
    </location>
</feature>
<organism evidence="3 4">
    <name type="scientific">[Candida] arabinofermentans NRRL YB-2248</name>
    <dbReference type="NCBI Taxonomy" id="983967"/>
    <lineage>
        <taxon>Eukaryota</taxon>
        <taxon>Fungi</taxon>
        <taxon>Dikarya</taxon>
        <taxon>Ascomycota</taxon>
        <taxon>Saccharomycotina</taxon>
        <taxon>Pichiomycetes</taxon>
        <taxon>Pichiales</taxon>
        <taxon>Pichiaceae</taxon>
        <taxon>Ogataea</taxon>
        <taxon>Ogataea/Candida clade</taxon>
    </lineage>
</organism>
<name>A0A1E4SX11_9ASCO</name>
<evidence type="ECO:0000313" key="3">
    <source>
        <dbReference type="EMBL" id="ODV84026.1"/>
    </source>
</evidence>
<evidence type="ECO:0008006" key="5">
    <source>
        <dbReference type="Google" id="ProtNLM"/>
    </source>
</evidence>
<evidence type="ECO:0000256" key="1">
    <source>
        <dbReference type="ARBA" id="ARBA00007355"/>
    </source>
</evidence>
<evidence type="ECO:0000313" key="4">
    <source>
        <dbReference type="Proteomes" id="UP000094801"/>
    </source>
</evidence>
<keyword evidence="4" id="KW-1185">Reference proteome</keyword>
<sequence>MEELRGLVPLWKQAYYRWKSIKTVPFRKRFFIGYDLKGNTYWEFYTSSAQTKPRRIYQPHHPEQHTHDYFQHLPIQWLQWLRFTRYQAPTLQELRSEEERVSKLKRLVQLKELELGEKEEEVGRKLADGLNKELRKVQH</sequence>
<accession>A0A1E4SX11</accession>
<dbReference type="InterPro" id="IPR052618">
    <property type="entry name" value="ComplexI_NDUFA12"/>
</dbReference>
<evidence type="ECO:0000256" key="2">
    <source>
        <dbReference type="SAM" id="Coils"/>
    </source>
</evidence>
<dbReference type="GO" id="GO:0032981">
    <property type="term" value="P:mitochondrial respiratory chain complex I assembly"/>
    <property type="evidence" value="ECO:0007669"/>
    <property type="project" value="TreeGrafter"/>
</dbReference>
<protein>
    <recommendedName>
        <fullName evidence="5">NADH dehydrogenase [ubiquinone] 1 alpha subcomplex subunit</fullName>
    </recommendedName>
</protein>
<proteinExistence type="inferred from homology"/>
<dbReference type="InterPro" id="IPR007763">
    <property type="entry name" value="NDUFA12"/>
</dbReference>
<dbReference type="PANTHER" id="PTHR32470:SF2">
    <property type="entry name" value="NADH DEHYDROGENASE [UBIQUINONE] 1 ALPHA SUBCOMPLEX ASSEMBLY FACTOR 2"/>
    <property type="match status" value="1"/>
</dbReference>
<dbReference type="OrthoDB" id="10255576at2759"/>
<dbReference type="STRING" id="983967.A0A1E4SX11"/>
<comment type="similarity">
    <text evidence="1">Belongs to the complex I NDUFA12 subunit family.</text>
</comment>
<reference evidence="4" key="1">
    <citation type="submission" date="2016-04" db="EMBL/GenBank/DDBJ databases">
        <title>Comparative genomics of biotechnologically important yeasts.</title>
        <authorList>
            <consortium name="DOE Joint Genome Institute"/>
            <person name="Riley R."/>
            <person name="Haridas S."/>
            <person name="Wolfe K.H."/>
            <person name="Lopes M.R."/>
            <person name="Hittinger C.T."/>
            <person name="Goker M."/>
            <person name="Salamov A."/>
            <person name="Wisecaver J."/>
            <person name="Long T.M."/>
            <person name="Aerts A.L."/>
            <person name="Barry K."/>
            <person name="Choi C."/>
            <person name="Clum A."/>
            <person name="Coughlan A.Y."/>
            <person name="Deshpande S."/>
            <person name="Douglass A.P."/>
            <person name="Hanson S.J."/>
            <person name="Klenk H.-P."/>
            <person name="Labutti K."/>
            <person name="Lapidus A."/>
            <person name="Lindquist E."/>
            <person name="Lipzen A."/>
            <person name="Meier-Kolthoff J.P."/>
            <person name="Ohm R.A."/>
            <person name="Otillar R.P."/>
            <person name="Pangilinan J."/>
            <person name="Peng Y."/>
            <person name="Rokas A."/>
            <person name="Rosa C.A."/>
            <person name="Scheuner C."/>
            <person name="Sibirny A.A."/>
            <person name="Slot J.C."/>
            <person name="Stielow J.B."/>
            <person name="Sun H."/>
            <person name="Kurtzman C.P."/>
            <person name="Blackwell M."/>
            <person name="Grigoriev I.V."/>
            <person name="Jeffries T.W."/>
        </authorList>
    </citation>
    <scope>NUCLEOTIDE SEQUENCE [LARGE SCALE GENOMIC DNA]</scope>
    <source>
        <strain evidence="4">NRRL YB-2248</strain>
    </source>
</reference>